<dbReference type="PROSITE" id="PS50931">
    <property type="entry name" value="HTH_LYSR"/>
    <property type="match status" value="1"/>
</dbReference>
<dbReference type="InterPro" id="IPR036390">
    <property type="entry name" value="WH_DNA-bd_sf"/>
</dbReference>
<dbReference type="PRINTS" id="PR00039">
    <property type="entry name" value="HTHLYSR"/>
</dbReference>
<gene>
    <name evidence="6" type="ORF">PG915_03705</name>
</gene>
<dbReference type="InterPro" id="IPR050389">
    <property type="entry name" value="LysR-type_TF"/>
</dbReference>
<keyword evidence="3" id="KW-0238">DNA-binding</keyword>
<evidence type="ECO:0000256" key="3">
    <source>
        <dbReference type="ARBA" id="ARBA00023125"/>
    </source>
</evidence>
<feature type="domain" description="HTH lysR-type" evidence="5">
    <location>
        <begin position="11"/>
        <end position="68"/>
    </location>
</feature>
<reference evidence="6" key="1">
    <citation type="submission" date="2023-01" db="EMBL/GenBank/DDBJ databases">
        <title>Vibrio sp. CB1-14 genome sequencing.</title>
        <authorList>
            <person name="Otstavnykh N."/>
            <person name="Isaeva M."/>
            <person name="Meleshko D."/>
        </authorList>
    </citation>
    <scope>NUCLEOTIDE SEQUENCE</scope>
    <source>
        <strain evidence="6">CB1-14</strain>
    </source>
</reference>
<accession>A0AAU8BLV8</accession>
<evidence type="ECO:0000256" key="1">
    <source>
        <dbReference type="ARBA" id="ARBA00009437"/>
    </source>
</evidence>
<dbReference type="RefSeq" id="WP_353497919.1">
    <property type="nucleotide sequence ID" value="NZ_CP115920.1"/>
</dbReference>
<dbReference type="Gene3D" id="3.40.190.10">
    <property type="entry name" value="Periplasmic binding protein-like II"/>
    <property type="match status" value="2"/>
</dbReference>
<dbReference type="Gene3D" id="1.10.10.10">
    <property type="entry name" value="Winged helix-like DNA-binding domain superfamily/Winged helix DNA-binding domain"/>
    <property type="match status" value="1"/>
</dbReference>
<keyword evidence="2" id="KW-0805">Transcription regulation</keyword>
<dbReference type="Pfam" id="PF00126">
    <property type="entry name" value="HTH_1"/>
    <property type="match status" value="1"/>
</dbReference>
<dbReference type="KEGG" id="vck:PG915_03705"/>
<sequence>MTESTQLFSRLDLNLLKTFRILLQERNTRKAAERLYVTQPAVSQALQKLRTVFEDELFVKVQGGLEPTPFALDLEDKIAPFVDGLEAALNQLEEFDPATLTGTIRIALAPIVMTSLAGALFTAFRQQAPLLNLELLSWNQTTAEKIRNGEVFYGVHYDLEHLSKELARDPLFDLEARIIVRQDHPITKPLITPKDSVGYELASLISPGWNDHFTYASQILERQGYTPKVGFRSEMLLALIDVIESTDMLLPHSNLFPIHNYSQLRSLKVEIDGQIYTKRLFGYLHNKNRHSAKAKWIESIIEERLPQQANKHS</sequence>
<dbReference type="GO" id="GO:0003700">
    <property type="term" value="F:DNA-binding transcription factor activity"/>
    <property type="evidence" value="ECO:0007669"/>
    <property type="project" value="InterPro"/>
</dbReference>
<dbReference type="GO" id="GO:0003677">
    <property type="term" value="F:DNA binding"/>
    <property type="evidence" value="ECO:0007669"/>
    <property type="project" value="UniProtKB-KW"/>
</dbReference>
<dbReference type="PANTHER" id="PTHR30118:SF15">
    <property type="entry name" value="TRANSCRIPTIONAL REGULATORY PROTEIN"/>
    <property type="match status" value="1"/>
</dbReference>
<dbReference type="AlphaFoldDB" id="A0AAU8BLV8"/>
<dbReference type="PANTHER" id="PTHR30118">
    <property type="entry name" value="HTH-TYPE TRANSCRIPTIONAL REGULATOR LEUO-RELATED"/>
    <property type="match status" value="1"/>
</dbReference>
<keyword evidence="4" id="KW-0804">Transcription</keyword>
<dbReference type="SUPFAM" id="SSF53850">
    <property type="entry name" value="Periplasmic binding protein-like II"/>
    <property type="match status" value="1"/>
</dbReference>
<organism evidence="6">
    <name type="scientific">Vibrio chaetopteri</name>
    <dbReference type="NCBI Taxonomy" id="3016528"/>
    <lineage>
        <taxon>Bacteria</taxon>
        <taxon>Pseudomonadati</taxon>
        <taxon>Pseudomonadota</taxon>
        <taxon>Gammaproteobacteria</taxon>
        <taxon>Vibrionales</taxon>
        <taxon>Vibrionaceae</taxon>
        <taxon>Vibrio</taxon>
    </lineage>
</organism>
<evidence type="ECO:0000313" key="6">
    <source>
        <dbReference type="EMBL" id="XCD16671.1"/>
    </source>
</evidence>
<dbReference type="InterPro" id="IPR005119">
    <property type="entry name" value="LysR_subst-bd"/>
</dbReference>
<proteinExistence type="inferred from homology"/>
<dbReference type="EMBL" id="CP115920">
    <property type="protein sequence ID" value="XCD16671.1"/>
    <property type="molecule type" value="Genomic_DNA"/>
</dbReference>
<dbReference type="InterPro" id="IPR000847">
    <property type="entry name" value="LysR_HTH_N"/>
</dbReference>
<dbReference type="InterPro" id="IPR036388">
    <property type="entry name" value="WH-like_DNA-bd_sf"/>
</dbReference>
<dbReference type="Pfam" id="PF03466">
    <property type="entry name" value="LysR_substrate"/>
    <property type="match status" value="1"/>
</dbReference>
<evidence type="ECO:0000256" key="4">
    <source>
        <dbReference type="ARBA" id="ARBA00023163"/>
    </source>
</evidence>
<protein>
    <submittedName>
        <fullName evidence="6">LysR family transcriptional regulator</fullName>
    </submittedName>
</protein>
<evidence type="ECO:0000259" key="5">
    <source>
        <dbReference type="PROSITE" id="PS50931"/>
    </source>
</evidence>
<comment type="similarity">
    <text evidence="1">Belongs to the LysR transcriptional regulatory family.</text>
</comment>
<name>A0AAU8BLV8_9VIBR</name>
<evidence type="ECO:0000256" key="2">
    <source>
        <dbReference type="ARBA" id="ARBA00023015"/>
    </source>
</evidence>
<dbReference type="SUPFAM" id="SSF46785">
    <property type="entry name" value="Winged helix' DNA-binding domain"/>
    <property type="match status" value="1"/>
</dbReference>